<evidence type="ECO:0000313" key="2">
    <source>
        <dbReference type="Proteomes" id="UP001194468"/>
    </source>
</evidence>
<dbReference type="InterPro" id="IPR032675">
    <property type="entry name" value="LRR_dom_sf"/>
</dbReference>
<evidence type="ECO:0000313" key="1">
    <source>
        <dbReference type="EMBL" id="KAF8441627.1"/>
    </source>
</evidence>
<dbReference type="AlphaFoldDB" id="A0AAD4BX48"/>
<keyword evidence="2" id="KW-1185">Reference proteome</keyword>
<protein>
    <submittedName>
        <fullName evidence="1">Uncharacterized protein</fullName>
    </submittedName>
</protein>
<dbReference type="Proteomes" id="UP001194468">
    <property type="component" value="Unassembled WGS sequence"/>
</dbReference>
<comment type="caution">
    <text evidence="1">The sequence shown here is derived from an EMBL/GenBank/DDBJ whole genome shotgun (WGS) entry which is preliminary data.</text>
</comment>
<dbReference type="EMBL" id="WHUW01000010">
    <property type="protein sequence ID" value="KAF8441627.1"/>
    <property type="molecule type" value="Genomic_DNA"/>
</dbReference>
<reference evidence="1" key="1">
    <citation type="submission" date="2019-10" db="EMBL/GenBank/DDBJ databases">
        <authorList>
            <consortium name="DOE Joint Genome Institute"/>
            <person name="Kuo A."/>
            <person name="Miyauchi S."/>
            <person name="Kiss E."/>
            <person name="Drula E."/>
            <person name="Kohler A."/>
            <person name="Sanchez-Garcia M."/>
            <person name="Andreopoulos B."/>
            <person name="Barry K.W."/>
            <person name="Bonito G."/>
            <person name="Buee M."/>
            <person name="Carver A."/>
            <person name="Chen C."/>
            <person name="Cichocki N."/>
            <person name="Clum A."/>
            <person name="Culley D."/>
            <person name="Crous P.W."/>
            <person name="Fauchery L."/>
            <person name="Girlanda M."/>
            <person name="Hayes R."/>
            <person name="Keri Z."/>
            <person name="LaButti K."/>
            <person name="Lipzen A."/>
            <person name="Lombard V."/>
            <person name="Magnuson J."/>
            <person name="Maillard F."/>
            <person name="Morin E."/>
            <person name="Murat C."/>
            <person name="Nolan M."/>
            <person name="Ohm R."/>
            <person name="Pangilinan J."/>
            <person name="Pereira M."/>
            <person name="Perotto S."/>
            <person name="Peter M."/>
            <person name="Riley R."/>
            <person name="Sitrit Y."/>
            <person name="Stielow B."/>
            <person name="Szollosi G."/>
            <person name="Zifcakova L."/>
            <person name="Stursova M."/>
            <person name="Spatafora J.W."/>
            <person name="Tedersoo L."/>
            <person name="Vaario L.-M."/>
            <person name="Yamada A."/>
            <person name="Yan M."/>
            <person name="Wang P."/>
            <person name="Xu J."/>
            <person name="Bruns T."/>
            <person name="Baldrian P."/>
            <person name="Vilgalys R."/>
            <person name="Henrissat B."/>
            <person name="Grigoriev I.V."/>
            <person name="Hibbett D."/>
            <person name="Nagy L.G."/>
            <person name="Martin F.M."/>
        </authorList>
    </citation>
    <scope>NUCLEOTIDE SEQUENCE</scope>
    <source>
        <strain evidence="1">BED1</strain>
    </source>
</reference>
<name>A0AAD4BX48_BOLED</name>
<proteinExistence type="predicted"/>
<accession>A0AAD4BX48</accession>
<gene>
    <name evidence="1" type="ORF">L210DRAFT_3537733</name>
</gene>
<dbReference type="Gene3D" id="3.80.10.10">
    <property type="entry name" value="Ribonuclease Inhibitor"/>
    <property type="match status" value="1"/>
</dbReference>
<organism evidence="1 2">
    <name type="scientific">Boletus edulis BED1</name>
    <dbReference type="NCBI Taxonomy" id="1328754"/>
    <lineage>
        <taxon>Eukaryota</taxon>
        <taxon>Fungi</taxon>
        <taxon>Dikarya</taxon>
        <taxon>Basidiomycota</taxon>
        <taxon>Agaricomycotina</taxon>
        <taxon>Agaricomycetes</taxon>
        <taxon>Agaricomycetidae</taxon>
        <taxon>Boletales</taxon>
        <taxon>Boletineae</taxon>
        <taxon>Boletaceae</taxon>
        <taxon>Boletoideae</taxon>
        <taxon>Boletus</taxon>
    </lineage>
</organism>
<reference evidence="1" key="2">
    <citation type="journal article" date="2020" name="Nat. Commun.">
        <title>Large-scale genome sequencing of mycorrhizal fungi provides insights into the early evolution of symbiotic traits.</title>
        <authorList>
            <person name="Miyauchi S."/>
            <person name="Kiss E."/>
            <person name="Kuo A."/>
            <person name="Drula E."/>
            <person name="Kohler A."/>
            <person name="Sanchez-Garcia M."/>
            <person name="Morin E."/>
            <person name="Andreopoulos B."/>
            <person name="Barry K.W."/>
            <person name="Bonito G."/>
            <person name="Buee M."/>
            <person name="Carver A."/>
            <person name="Chen C."/>
            <person name="Cichocki N."/>
            <person name="Clum A."/>
            <person name="Culley D."/>
            <person name="Crous P.W."/>
            <person name="Fauchery L."/>
            <person name="Girlanda M."/>
            <person name="Hayes R.D."/>
            <person name="Keri Z."/>
            <person name="LaButti K."/>
            <person name="Lipzen A."/>
            <person name="Lombard V."/>
            <person name="Magnuson J."/>
            <person name="Maillard F."/>
            <person name="Murat C."/>
            <person name="Nolan M."/>
            <person name="Ohm R.A."/>
            <person name="Pangilinan J."/>
            <person name="Pereira M.F."/>
            <person name="Perotto S."/>
            <person name="Peter M."/>
            <person name="Pfister S."/>
            <person name="Riley R."/>
            <person name="Sitrit Y."/>
            <person name="Stielow J.B."/>
            <person name="Szollosi G."/>
            <person name="Zifcakova L."/>
            <person name="Stursova M."/>
            <person name="Spatafora J.W."/>
            <person name="Tedersoo L."/>
            <person name="Vaario L.M."/>
            <person name="Yamada A."/>
            <person name="Yan M."/>
            <person name="Wang P."/>
            <person name="Xu J."/>
            <person name="Bruns T."/>
            <person name="Baldrian P."/>
            <person name="Vilgalys R."/>
            <person name="Dunand C."/>
            <person name="Henrissat B."/>
            <person name="Grigoriev I.V."/>
            <person name="Hibbett D."/>
            <person name="Nagy L.G."/>
            <person name="Martin F.M."/>
        </authorList>
    </citation>
    <scope>NUCLEOTIDE SEQUENCE</scope>
    <source>
        <strain evidence="1">BED1</strain>
    </source>
</reference>
<sequence length="307" mass="34034">MFSNFFTSRIFRWQNLQTVSCIKVALDADALVHLSSIPALTELTCTVSAALADQVTPSYSPLIFSNVSNLIFYSDLLESISRLLSRTRLPAVRIFAPIIGSRPSKMDLSSFLSALYTSDIADTVQELYVNQVGSSEDTDVTEDRKPILALKDLQPLMALSKLRHFSINIEWNVDLSNSDLLTVTSAWPRLELLHINHDWAWNMPGGITPDGLLQLLQQCPSLHFMSLAMDTRNFTEVPPSLESVKLTISILDSALEQASVQAIAAFFTGIARRTSLSWLGTLFWTQVEMHLADNSQERSGSPPGSTL</sequence>